<dbReference type="InterPro" id="IPR013783">
    <property type="entry name" value="Ig-like_fold"/>
</dbReference>
<reference evidence="3 4" key="1">
    <citation type="submission" date="2021-03" db="EMBL/GenBank/DDBJ databases">
        <title>Novel species identification of genus Shewanella.</title>
        <authorList>
            <person name="Liu G."/>
            <person name="Zhang Q."/>
        </authorList>
    </citation>
    <scope>NUCLEOTIDE SEQUENCE [LARGE SCALE GENOMIC DNA]</scope>
    <source>
        <strain evidence="3 4">FJAT-52962</strain>
    </source>
</reference>
<feature type="domain" description="Cadherin" evidence="2">
    <location>
        <begin position="686"/>
        <end position="774"/>
    </location>
</feature>
<dbReference type="CDD" id="cd11304">
    <property type="entry name" value="Cadherin_repeat"/>
    <property type="match status" value="1"/>
</dbReference>
<proteinExistence type="predicted"/>
<dbReference type="Pfam" id="PF17803">
    <property type="entry name" value="Cadherin_4"/>
    <property type="match status" value="3"/>
</dbReference>
<dbReference type="InterPro" id="IPR047777">
    <property type="entry name" value="LapA-like_RM"/>
</dbReference>
<dbReference type="Pfam" id="PF00353">
    <property type="entry name" value="HemolysinCabind"/>
    <property type="match status" value="1"/>
</dbReference>
<dbReference type="EMBL" id="CP071502">
    <property type="protein sequence ID" value="QSX36939.1"/>
    <property type="molecule type" value="Genomic_DNA"/>
</dbReference>
<accession>A0ABX7QZR2</accession>
<dbReference type="InterPro" id="IPR001343">
    <property type="entry name" value="Hemolysn_Ca-bd"/>
</dbReference>
<dbReference type="InterPro" id="IPR018511">
    <property type="entry name" value="Hemolysin-typ_Ca-bd_CS"/>
</dbReference>
<evidence type="ECO:0000313" key="3">
    <source>
        <dbReference type="EMBL" id="QSX36939.1"/>
    </source>
</evidence>
<evidence type="ECO:0000313" key="4">
    <source>
        <dbReference type="Proteomes" id="UP000663207"/>
    </source>
</evidence>
<name>A0ABX7QZR2_9GAMM</name>
<dbReference type="InterPro" id="IPR040853">
    <property type="entry name" value="RapA2_cadherin-like"/>
</dbReference>
<dbReference type="SUPFAM" id="SSF49313">
    <property type="entry name" value="Cadherin-like"/>
    <property type="match status" value="1"/>
</dbReference>
<dbReference type="InterPro" id="IPR015919">
    <property type="entry name" value="Cadherin-like_sf"/>
</dbReference>
<dbReference type="NCBIfam" id="NF033682">
    <property type="entry name" value="retention_LapA"/>
    <property type="match status" value="1"/>
</dbReference>
<gene>
    <name evidence="3" type="ORF">JYB85_16995</name>
</gene>
<dbReference type="InterPro" id="IPR019960">
    <property type="entry name" value="T1SS_VCA0849"/>
</dbReference>
<dbReference type="SMART" id="SM00112">
    <property type="entry name" value="CA"/>
    <property type="match status" value="2"/>
</dbReference>
<sequence>MGIAINQQDAVVTQIVGQLRAKDEQGNVRTLNIGDIIHQGEQLIFASDDKFVIEYADGTRMSEVNMQSQAQTTPASTQMPDLPADATDAEIAALQAQILAGQDPTADLPETAAGAGGGGTEGGFDYTSVGRDGAETLASAGWDTTGFTTTTLTAQEEPLLTDILPEAPFLANANLTFSDAALPLGSTPDAQQVTQDGTLAFSATSGVLSISIDGVAIVTDGIFNGPVTISTSYGVLTISGVDLANGIMSFSFTQTAAVDHSQGDIFNQLFSLLLTDNLGVTTSSTLTISVGDDAPSGQNDNNSLSEDTSLAVIGNLLANDTQGADTAQVTAAGAGSATNISVGQASQINGSFGVLTLNSDGSYSYQLNTGLQAVQALAQGQTLNEVFSYVLQDADGDISVQTLTITITGSNDAPVITTEQGQDLGTVIEAGNFDDGSFYPGVPSVSGNLSASDVDNGAVLTWSGNADSPFGSFSIDAATGAWTYILDNSAADSLQEGEVRIETFLVTVTDEFGATATQEVTITIVGSNDAPILSAETSGSVTEDQNVSAGMLVDSGALSFTDVDLGDEHQMSSIYNGDISWSGGSLTQDQINALLAGFSVDSNSWDYSIANSLVQFLSVGETITLSFTVTVTDEFGASDSQVVTLTIHGTNDGPVINPPEEGDADGTVIEAGNFDDGNINPGSPEISGTLTATDADHDAVLTWSGNAEGEFGDFVIDPETGTWTFTIDNSAADSLQEGETRTETFLVTVTDQNGATSTQEVTITIVGSNDAPILTLDNGGSVMEDVDVIAGMLSDSGALSFTDVDVGDSHEISTSYNGDASWSGGALTLAEINALAAGFSADNDGWEFSIANSLVQFLADGETITLSFTVTVTDEFGASDNQQVNITITGTNDAPTISDIADFGFVEALDASNQSLLANGTVNFDDVDTNDLVSVATSLQSGAVWSGGVLDAGLKAALEAGFSASVTNAAAPGSTGWTFDASNLDLDFLGEGETITLTFRVTVSDGHGGSAYDDVTITITGTNDAPTISDIADFGFVEALDASNQSLLANGTVNFDDVDTNDLVSVATSLQSGAVWSGGVLDAGLKAALEAGFSASVTNAAAPGSTGWTFDASNLDLDFLGEGETITLTFRVTVSDGHGGSAYDDVTITITGTNDAPTISDIADFGFVEALDASNQSLLASGTVSFDDVDTNDLVSVATSLQSGAVWSGGVLDAGLKAALEAGFSASATNVAAPGSTGWTFDASNLNLDFLAQGETITLTFRVTVSDGHGGSAYDDVTITITGTNDAPTISDIADFGFVEALDASNQSLLASGTVSFDDVDTNDLVSVATSLQSGAVWSGGVLDAGLKAALEAGFSASVTNAAAPGSTGWTFDASNLDLDFLGEGETITLTFRVTVSDGHGGSAYDDVTITITGTNDAPTISDIADFGFVEALDASNQSLLASGTVSFDDVDTNDLVSVATSLQSGAVWSGGVLDAGLKAALEAGFSASATNVAAPGSTGWTFDASNLNLDFLAQGETITLTFRVTVSDGHGGSAYDDVTITITGTNDAPTISDIADFGFVEALDASNQSLLASGTVSFDDVDTNDLVSVATSLQSGAVWSGGVLDAGLKAALEAGFSASATNVAAPGSTGWTFDASNLNLDFLAQGETITLTFRVTVSDGHGGSAYDDVTITITGTNDAPTISDIADFGFVEALDASNQSLLANGTVSFDDVDTNDLVSVATSLQSGAVWSGGVLDAGLKAALEAGFSASATNVAAPGSTGWTFDASNLNLDFLAQGETITLTFRVTVSDGHGGSAYDDVTITITGTNDAPTISDIADFGFVEALDASNQSLLANGTVSFDDVDTNDLVSVATSLQSGAVWSGGVLDAGLKAALEAGFSASATNVAAPGSTGWTFDASNLNLDFLGEGETITLTFRVTVSDGHGGSAYDDVTITITGTNDAPTISDIADFGFVEALDASNQSLLASGTVSFDDVDTNDLVSVATSLQSGAVWSGGVLDAGLKAALEAGFSASATNVAAPGSTGWTFDASNLNLDFLGEGETITLTFRVTVSDGHGGSAYDDVTITITGTNDAPTISDIADFGFVEALDASNQSLLASGTVSFDDVDTNDLVSVATSLQSGAVWSGGVLDAGLKAALEAGFSASATNVAAPGSTGWTFDASNLNLDFLAQGETITLTFRVTVSDGHGGSAYDDVTITITGTNDAPTISDIADFGFVEALDASNQSLLASGTVSFDDVDTNDLVSVATSLQSGAVWSGGVLDAGLKAALEAGFSASVTNAAAPGSTGWTFDASNLDLDFLGEGETITLTFRVTVSDGHGGSAYDDVTITITGTNDAVEGEFAKEIWVPASMAELLNPYDDGYPLHIAVPTDTDTNDVISITNISMAFVDQNVVADIGTLWYVPDGAVDLVPYDFDNPVNLSATELGTLVYMPGDNGDLDSQLDISLTFTINSGTEQVLGDFVIHTVPQNSLGDNSVLIGDGSSPLTSGNDQDAFLTVSSGFAEVLNTDPSLGTLDLFTDFQKSPFDIPIPGDEIGGTTGQEREDEVSVRLTINGITFIVIAAANGVTDWTFDVDSGLMKASVAYDSILMESDLSTTLAQYLAANPVSAGDIWTITYLDNDGGSYQARFVQATFTHELLPDTAITVTGTDNVDNLIFGTTEGDILTGANLNDEIVGREGNDIIKGLTGDDELLGGSGNDTIEGGTGADYLIGGLGSDSLDAGIDTDRDILVWDTGSADGSTDDVYHFDPDHDALDLSDILLNEENGSLEDYFSFSFGGGDTTITIDSNGADPGGDTVTIVLHGTDLSAIYGSANETDIIQGLLGDNALLVTEPPAPPILPEPNHVVIRDEHSIP</sequence>
<dbReference type="Gene3D" id="2.60.40.10">
    <property type="entry name" value="Immunoglobulins"/>
    <property type="match status" value="2"/>
</dbReference>
<keyword evidence="4" id="KW-1185">Reference proteome</keyword>
<keyword evidence="1" id="KW-0106">Calcium</keyword>
<dbReference type="InterPro" id="IPR011049">
    <property type="entry name" value="Serralysin-like_metalloprot_C"/>
</dbReference>
<evidence type="ECO:0000259" key="2">
    <source>
        <dbReference type="PROSITE" id="PS50268"/>
    </source>
</evidence>
<protein>
    <submittedName>
        <fullName evidence="3">Retention module-containing protein</fullName>
    </submittedName>
</protein>
<dbReference type="SUPFAM" id="SSF51120">
    <property type="entry name" value="beta-Roll"/>
    <property type="match status" value="1"/>
</dbReference>
<dbReference type="PROSITE" id="PS00330">
    <property type="entry name" value="HEMOLYSIN_CALCIUM"/>
    <property type="match status" value="3"/>
</dbReference>
<dbReference type="NCBIfam" id="TIGR03661">
    <property type="entry name" value="T1SS_VCA0849"/>
    <property type="match status" value="1"/>
</dbReference>
<dbReference type="RefSeq" id="WP_207380227.1">
    <property type="nucleotide sequence ID" value="NZ_CP071502.1"/>
</dbReference>
<organism evidence="3 4">
    <name type="scientific">Shewanella sedimentimangrovi</name>
    <dbReference type="NCBI Taxonomy" id="2814293"/>
    <lineage>
        <taxon>Bacteria</taxon>
        <taxon>Pseudomonadati</taxon>
        <taxon>Pseudomonadota</taxon>
        <taxon>Gammaproteobacteria</taxon>
        <taxon>Alteromonadales</taxon>
        <taxon>Shewanellaceae</taxon>
        <taxon>Shewanella</taxon>
    </lineage>
</organism>
<evidence type="ECO:0000256" key="1">
    <source>
        <dbReference type="ARBA" id="ARBA00022837"/>
    </source>
</evidence>
<dbReference type="InterPro" id="IPR002126">
    <property type="entry name" value="Cadherin-like_dom"/>
</dbReference>
<dbReference type="Proteomes" id="UP000663207">
    <property type="component" value="Chromosome"/>
</dbReference>
<dbReference type="NCBIfam" id="TIGR01965">
    <property type="entry name" value="VCBS_repeat"/>
    <property type="match status" value="16"/>
</dbReference>
<dbReference type="InterPro" id="IPR010221">
    <property type="entry name" value="VCBS_dom"/>
</dbReference>
<dbReference type="PROSITE" id="PS50268">
    <property type="entry name" value="CADHERIN_2"/>
    <property type="match status" value="1"/>
</dbReference>
<dbReference type="Pfam" id="PF17963">
    <property type="entry name" value="Big_9"/>
    <property type="match status" value="1"/>
</dbReference>